<keyword evidence="6 11" id="KW-0798">TonB box</keyword>
<dbReference type="PROSITE" id="PS52016">
    <property type="entry name" value="TONB_DEPENDENT_REC_3"/>
    <property type="match status" value="1"/>
</dbReference>
<dbReference type="SUPFAM" id="SSF56935">
    <property type="entry name" value="Porins"/>
    <property type="match status" value="1"/>
</dbReference>
<evidence type="ECO:0000259" key="14">
    <source>
        <dbReference type="Pfam" id="PF07715"/>
    </source>
</evidence>
<feature type="signal peptide" evidence="12">
    <location>
        <begin position="1"/>
        <end position="25"/>
    </location>
</feature>
<comment type="caution">
    <text evidence="15">The sequence shown here is derived from an EMBL/GenBank/DDBJ whole genome shotgun (WGS) entry which is preliminary data.</text>
</comment>
<evidence type="ECO:0000256" key="6">
    <source>
        <dbReference type="ARBA" id="ARBA00023077"/>
    </source>
</evidence>
<dbReference type="PANTHER" id="PTHR47234:SF2">
    <property type="entry name" value="TONB-DEPENDENT RECEPTOR"/>
    <property type="match status" value="1"/>
</dbReference>
<dbReference type="CDD" id="cd01347">
    <property type="entry name" value="ligand_gated_channel"/>
    <property type="match status" value="1"/>
</dbReference>
<comment type="subcellular location">
    <subcellularLocation>
        <location evidence="1 10">Cell outer membrane</location>
        <topology evidence="1 10">Multi-pass membrane protein</topology>
    </subcellularLocation>
</comment>
<evidence type="ECO:0000256" key="8">
    <source>
        <dbReference type="ARBA" id="ARBA00023170"/>
    </source>
</evidence>
<evidence type="ECO:0000256" key="1">
    <source>
        <dbReference type="ARBA" id="ARBA00004571"/>
    </source>
</evidence>
<evidence type="ECO:0000256" key="11">
    <source>
        <dbReference type="RuleBase" id="RU003357"/>
    </source>
</evidence>
<dbReference type="EMBL" id="BBYR01000036">
    <property type="protein sequence ID" value="GAP36473.1"/>
    <property type="molecule type" value="Genomic_DNA"/>
</dbReference>
<dbReference type="STRING" id="1547922.ISF6_2313"/>
<reference evidence="15 16" key="2">
    <citation type="journal article" date="2016" name="Science">
        <title>A bacterium that degrades and assimilates poly(ethylene terephthalate).</title>
        <authorList>
            <person name="Yoshida S."/>
            <person name="Hiraga K."/>
            <person name="Takehana T."/>
            <person name="Taniguchi I."/>
            <person name="Yamaji H."/>
            <person name="Maeda Y."/>
            <person name="Toyohara K."/>
            <person name="Miyamoto K."/>
            <person name="Kimura Y."/>
            <person name="Oda K."/>
        </authorList>
    </citation>
    <scope>NUCLEOTIDE SEQUENCE [LARGE SCALE GENOMIC DNA]</scope>
    <source>
        <strain evidence="16">NBRC 110686 / TISTR 2288 / 201-F6</strain>
    </source>
</reference>
<name>A0A0K8P1H2_PISS1</name>
<dbReference type="Gene3D" id="2.40.170.20">
    <property type="entry name" value="TonB-dependent receptor, beta-barrel domain"/>
    <property type="match status" value="1"/>
</dbReference>
<keyword evidence="7 10" id="KW-0472">Membrane</keyword>
<reference evidence="16" key="1">
    <citation type="submission" date="2015-07" db="EMBL/GenBank/DDBJ databases">
        <title>Discovery of a poly(ethylene terephthalate assimilation.</title>
        <authorList>
            <person name="Yoshida S."/>
            <person name="Hiraga K."/>
            <person name="Takehana T."/>
            <person name="Taniguchi I."/>
            <person name="Yamaji H."/>
            <person name="Maeda Y."/>
            <person name="Toyohara K."/>
            <person name="Miyamoto K."/>
            <person name="Kimura Y."/>
            <person name="Oda K."/>
        </authorList>
    </citation>
    <scope>NUCLEOTIDE SEQUENCE [LARGE SCALE GENOMIC DNA]</scope>
    <source>
        <strain evidence="16">NBRC 110686 / TISTR 2288 / 201-F6</strain>
    </source>
</reference>
<keyword evidence="8 15" id="KW-0675">Receptor</keyword>
<dbReference type="InterPro" id="IPR036942">
    <property type="entry name" value="Beta-barrel_TonB_sf"/>
</dbReference>
<organism evidence="15 16">
    <name type="scientific">Piscinibacter sakaiensis</name>
    <name type="common">Ideonella sakaiensis</name>
    <dbReference type="NCBI Taxonomy" id="1547922"/>
    <lineage>
        <taxon>Bacteria</taxon>
        <taxon>Pseudomonadati</taxon>
        <taxon>Pseudomonadota</taxon>
        <taxon>Betaproteobacteria</taxon>
        <taxon>Burkholderiales</taxon>
        <taxon>Sphaerotilaceae</taxon>
        <taxon>Piscinibacter</taxon>
    </lineage>
</organism>
<proteinExistence type="inferred from homology"/>
<evidence type="ECO:0000256" key="7">
    <source>
        <dbReference type="ARBA" id="ARBA00023136"/>
    </source>
</evidence>
<evidence type="ECO:0000313" key="16">
    <source>
        <dbReference type="Proteomes" id="UP000037660"/>
    </source>
</evidence>
<feature type="chain" id="PRO_5005513636" evidence="12">
    <location>
        <begin position="26"/>
        <end position="915"/>
    </location>
</feature>
<keyword evidence="12" id="KW-0732">Signal</keyword>
<evidence type="ECO:0000256" key="9">
    <source>
        <dbReference type="ARBA" id="ARBA00023237"/>
    </source>
</evidence>
<evidence type="ECO:0000256" key="3">
    <source>
        <dbReference type="ARBA" id="ARBA00022448"/>
    </source>
</evidence>
<dbReference type="GO" id="GO:0009279">
    <property type="term" value="C:cell outer membrane"/>
    <property type="evidence" value="ECO:0007669"/>
    <property type="project" value="UniProtKB-SubCell"/>
</dbReference>
<keyword evidence="3 10" id="KW-0813">Transport</keyword>
<dbReference type="InterPro" id="IPR039426">
    <property type="entry name" value="TonB-dep_rcpt-like"/>
</dbReference>
<keyword evidence="4 10" id="KW-1134">Transmembrane beta strand</keyword>
<keyword evidence="16" id="KW-1185">Reference proteome</keyword>
<evidence type="ECO:0000256" key="2">
    <source>
        <dbReference type="ARBA" id="ARBA00009810"/>
    </source>
</evidence>
<feature type="domain" description="TonB-dependent receptor plug" evidence="14">
    <location>
        <begin position="50"/>
        <end position="166"/>
    </location>
</feature>
<dbReference type="OrthoDB" id="8530571at2"/>
<evidence type="ECO:0000313" key="15">
    <source>
        <dbReference type="EMBL" id="GAP36473.1"/>
    </source>
</evidence>
<dbReference type="Pfam" id="PF00593">
    <property type="entry name" value="TonB_dep_Rec_b-barrel"/>
    <property type="match status" value="1"/>
</dbReference>
<evidence type="ECO:0000259" key="13">
    <source>
        <dbReference type="Pfam" id="PF00593"/>
    </source>
</evidence>
<keyword evidence="5 10" id="KW-0812">Transmembrane</keyword>
<evidence type="ECO:0000256" key="5">
    <source>
        <dbReference type="ARBA" id="ARBA00022692"/>
    </source>
</evidence>
<dbReference type="RefSeq" id="WP_054020465.1">
    <property type="nucleotide sequence ID" value="NZ_BBYR01000036.1"/>
</dbReference>
<dbReference type="Pfam" id="PF07715">
    <property type="entry name" value="Plug"/>
    <property type="match status" value="1"/>
</dbReference>
<dbReference type="InterPro" id="IPR012910">
    <property type="entry name" value="Plug_dom"/>
</dbReference>
<protein>
    <submittedName>
        <fullName evidence="15">TonB-dependent receptor</fullName>
    </submittedName>
</protein>
<sequence>MFRLKHVNRAVFALCAGGLAVGAVAQQQQPAQTLERVEITGSNIKRINAETVAPVEVITREQIQRSGQPTIADVLRTLPSNTGGSFGESFSNSFAPGAAGISLRGLGQKTTLVLLNGRRVTGYGFAQNLQDSFVDLNAIPTSAVERVEILKDGASAIYGSDAIAGVVNIILRRDFKGVDASLTGGTTKGGNEYGVSLTGGFGDLGSDRFNAFGVLDYYKRDYLAAKDTKFGQTRDFRSYQGGRNFESLTGGGTWRELTPAGALTNNYRAIAGCTGTVLTGPQAVERGLINPVGATNIAMAAATNTYCSKDFNDQFTALPGTERIGFLGRGTYEFNADTQAFLELGLSRTQTFQTFQAPFFAGTTGLQATPAGLRPFPYNITFAPGVAGNPFSNNARYTGVLNDMGTRDNDITSDTYRVVGGLKYVVAGWDLETGLTFSRNEVEAMNLNRITLNGTSALFGVGTGVQPPVPVSVASVYNLANPASNSQAVRDSFRANFPRQATSELFGFDTRASTEFSNLRLPGGAVGLAVGVEYREEKLNDRADPLAASGQILGQGITSTNGKRHNTALFAEVALPILKSLEGQLAVRYDKYSDYGSSTNPKVGFKWTPTDMVAFRANWGKGFRAPTLPEISPSVATFFTSVIDPQDDTARNISGVFAGNPNLKAEKSTSATVGVVFEPTKNASVSVDLYRLDWRDVVASRSFQTIIDESCPGGPGTCPSTANVIRDPATGQVVTILSNYQNLASRVTTGADVDARMKFPTTTMGTFGAQLNVTYVRTFKEDGVDYAGSNGGSNTIPRVKAALALNWDKGPYTMTVRGNYTHSVYQQLLAGSYFTTQDPRFQNGVYPDRVGSYTTVDLYGKYDFTKNLSISASIINVFDKTPPYDPGFSSTSLYDFSLHDPRGRRYSITLNYKMN</sequence>
<feature type="domain" description="TonB-dependent receptor-like beta-barrel" evidence="13">
    <location>
        <begin position="489"/>
        <end position="877"/>
    </location>
</feature>
<accession>A0A0K8P1H2</accession>
<evidence type="ECO:0000256" key="10">
    <source>
        <dbReference type="PROSITE-ProRule" id="PRU01360"/>
    </source>
</evidence>
<comment type="similarity">
    <text evidence="2 10 11">Belongs to the TonB-dependent receptor family.</text>
</comment>
<evidence type="ECO:0000256" key="12">
    <source>
        <dbReference type="SAM" id="SignalP"/>
    </source>
</evidence>
<dbReference type="InterPro" id="IPR000531">
    <property type="entry name" value="Beta-barrel_TonB"/>
</dbReference>
<gene>
    <name evidence="15" type="ORF">ISF6_2313</name>
</gene>
<dbReference type="PANTHER" id="PTHR47234">
    <property type="match status" value="1"/>
</dbReference>
<evidence type="ECO:0000256" key="4">
    <source>
        <dbReference type="ARBA" id="ARBA00022452"/>
    </source>
</evidence>
<keyword evidence="9 10" id="KW-0998">Cell outer membrane</keyword>
<dbReference type="AlphaFoldDB" id="A0A0K8P1H2"/>
<dbReference type="Proteomes" id="UP000037660">
    <property type="component" value="Unassembled WGS sequence"/>
</dbReference>
<dbReference type="Gene3D" id="2.170.130.10">
    <property type="entry name" value="TonB-dependent receptor, plug domain"/>
    <property type="match status" value="1"/>
</dbReference>
<dbReference type="InterPro" id="IPR037066">
    <property type="entry name" value="Plug_dom_sf"/>
</dbReference>